<dbReference type="Proteomes" id="UP001198151">
    <property type="component" value="Unassembled WGS sequence"/>
</dbReference>
<sequence length="226" mass="24733">MKTETALFDLDGTLTDSGPGIMNSIRYALTKSGIAVPGEDVLRTFIGPPLKEQFEKVFGLDSREGAEMVVKYREYYSEKGIYENRVYDGVPEMLGRLRDAGIRVLMATSKPEIFAKRIADHFDFAKYFDFIGGACMDGTRTDKYEVIEYVLSSGGSLERSLVPVSVNRESTVMVGDRSHDITGAKKAGIHSLGVLYGYGSEEELHAAGVERIAKTPGEAADIILGV</sequence>
<dbReference type="PANTHER" id="PTHR43434">
    <property type="entry name" value="PHOSPHOGLYCOLATE PHOSPHATASE"/>
    <property type="match status" value="1"/>
</dbReference>
<dbReference type="InterPro" id="IPR050155">
    <property type="entry name" value="HAD-like_hydrolase_sf"/>
</dbReference>
<gene>
    <name evidence="1" type="ORF">LKD70_06420</name>
</gene>
<dbReference type="Gene3D" id="1.10.150.240">
    <property type="entry name" value="Putative phosphatase, domain 2"/>
    <property type="match status" value="1"/>
</dbReference>
<accession>A0ABS8FWQ9</accession>
<reference evidence="1 2" key="1">
    <citation type="submission" date="2021-10" db="EMBL/GenBank/DDBJ databases">
        <title>Anaerobic single-cell dispensing facilitates the cultivation of human gut bacteria.</title>
        <authorList>
            <person name="Afrizal A."/>
        </authorList>
    </citation>
    <scope>NUCLEOTIDE SEQUENCE [LARGE SCALE GENOMIC DNA]</scope>
    <source>
        <strain evidence="1 2">CLA-AA-H200</strain>
    </source>
</reference>
<dbReference type="InterPro" id="IPR023214">
    <property type="entry name" value="HAD_sf"/>
</dbReference>
<dbReference type="SUPFAM" id="SSF56784">
    <property type="entry name" value="HAD-like"/>
    <property type="match status" value="1"/>
</dbReference>
<dbReference type="RefSeq" id="WP_227707203.1">
    <property type="nucleotide sequence ID" value="NZ_JAJEQX010000008.1"/>
</dbReference>
<dbReference type="Pfam" id="PF13419">
    <property type="entry name" value="HAD_2"/>
    <property type="match status" value="1"/>
</dbReference>
<protein>
    <submittedName>
        <fullName evidence="1">HAD hydrolase-like protein</fullName>
    </submittedName>
</protein>
<dbReference type="EMBL" id="JAJEQX010000008">
    <property type="protein sequence ID" value="MCC2254074.1"/>
    <property type="molecule type" value="Genomic_DNA"/>
</dbReference>
<dbReference type="PANTHER" id="PTHR43434:SF20">
    <property type="entry name" value="5'-NUCLEOTIDASE"/>
    <property type="match status" value="1"/>
</dbReference>
<comment type="caution">
    <text evidence="1">The sequence shown here is derived from an EMBL/GenBank/DDBJ whole genome shotgun (WGS) entry which is preliminary data.</text>
</comment>
<organism evidence="1 2">
    <name type="scientific">Ruminococcus turbiniformis</name>
    <dbReference type="NCBI Taxonomy" id="2881258"/>
    <lineage>
        <taxon>Bacteria</taxon>
        <taxon>Bacillati</taxon>
        <taxon>Bacillota</taxon>
        <taxon>Clostridia</taxon>
        <taxon>Eubacteriales</taxon>
        <taxon>Oscillospiraceae</taxon>
        <taxon>Ruminococcus</taxon>
    </lineage>
</organism>
<dbReference type="Gene3D" id="3.40.50.1000">
    <property type="entry name" value="HAD superfamily/HAD-like"/>
    <property type="match status" value="1"/>
</dbReference>
<keyword evidence="2" id="KW-1185">Reference proteome</keyword>
<dbReference type="InterPro" id="IPR041492">
    <property type="entry name" value="HAD_2"/>
</dbReference>
<evidence type="ECO:0000313" key="2">
    <source>
        <dbReference type="Proteomes" id="UP001198151"/>
    </source>
</evidence>
<name>A0ABS8FWQ9_9FIRM</name>
<dbReference type="InterPro" id="IPR036412">
    <property type="entry name" value="HAD-like_sf"/>
</dbReference>
<dbReference type="InterPro" id="IPR023198">
    <property type="entry name" value="PGP-like_dom2"/>
</dbReference>
<evidence type="ECO:0000313" key="1">
    <source>
        <dbReference type="EMBL" id="MCC2254074.1"/>
    </source>
</evidence>
<proteinExistence type="predicted"/>